<keyword evidence="4 14" id="KW-0028">Amino-acid biosynthesis</keyword>
<dbReference type="SUPFAM" id="SSF55347">
    <property type="entry name" value="Glyceraldehyde-3-phosphate dehydrogenase-like, C-terminal domain"/>
    <property type="match status" value="1"/>
</dbReference>
<sequence>MTKIAVSGASGRMGLNLIKACQQNKLATLGVAIERDGSPAIGKDAGEMAGLSQQQVHVVSDFSNQAPNFDVLVDFTRPEACLDKVSFCQSQKKAIVIGTTGFSEADKAQIVSASKNIPIVFAPNMGIGVNVTLKLLELAAKAIGQSVDVEVIEAHHKHKVDAPSGTALKMGEVVANAMGKALDECAVYAREGITGEREEGTIGFSTIRGGDIVGEHTVMFADEGERIEISHKATSRMTFATGAIRAACWLADQPPGLYDMQDVLGLKD</sequence>
<dbReference type="GO" id="GO:0009089">
    <property type="term" value="P:lysine biosynthetic process via diaminopimelate"/>
    <property type="evidence" value="ECO:0007669"/>
    <property type="project" value="UniProtKB-UniRule"/>
</dbReference>
<dbReference type="Gene3D" id="3.40.50.720">
    <property type="entry name" value="NAD(P)-binding Rossmann-like Domain"/>
    <property type="match status" value="1"/>
</dbReference>
<feature type="domain" description="Dihydrodipicolinate reductase N-terminal" evidence="15">
    <location>
        <begin position="3"/>
        <end position="125"/>
    </location>
</feature>
<comment type="caution">
    <text evidence="14">Was originally thought to be a dihydrodipicolinate reductase (DHDPR), catalyzing the conversion of dihydrodipicolinate to tetrahydrodipicolinate. However, it was shown in E.coli that the substrate of the enzymatic reaction is not dihydrodipicolinate (DHDP) but in fact (2S,4S)-4-hydroxy-2,3,4,5-tetrahydrodipicolinic acid (HTPA), the product released by the DapA-catalyzed reaction.</text>
</comment>
<dbReference type="HAMAP" id="MF_00102">
    <property type="entry name" value="DapB"/>
    <property type="match status" value="1"/>
</dbReference>
<evidence type="ECO:0000256" key="7">
    <source>
        <dbReference type="ARBA" id="ARBA00023002"/>
    </source>
</evidence>
<evidence type="ECO:0000256" key="12">
    <source>
        <dbReference type="ARBA" id="ARBA00049080"/>
    </source>
</evidence>
<comment type="catalytic activity">
    <reaction evidence="12 14">
        <text>(S)-2,3,4,5-tetrahydrodipicolinate + NADP(+) + H2O = (2S,4S)-4-hydroxy-2,3,4,5-tetrahydrodipicolinate + NADPH + H(+)</text>
        <dbReference type="Rhea" id="RHEA:35331"/>
        <dbReference type="ChEBI" id="CHEBI:15377"/>
        <dbReference type="ChEBI" id="CHEBI:15378"/>
        <dbReference type="ChEBI" id="CHEBI:16845"/>
        <dbReference type="ChEBI" id="CHEBI:57783"/>
        <dbReference type="ChEBI" id="CHEBI:58349"/>
        <dbReference type="ChEBI" id="CHEBI:67139"/>
        <dbReference type="EC" id="1.17.1.8"/>
    </reaction>
</comment>
<accession>A0AB33Z381</accession>
<dbReference type="GO" id="GO:0050661">
    <property type="term" value="F:NADP binding"/>
    <property type="evidence" value="ECO:0007669"/>
    <property type="project" value="UniProtKB-UniRule"/>
</dbReference>
<comment type="subcellular location">
    <subcellularLocation>
        <location evidence="1 14">Cytoplasm</location>
    </subcellularLocation>
</comment>
<organism evidence="17 18">
    <name type="scientific">Cycloclasticus pugetii</name>
    <dbReference type="NCBI Taxonomy" id="34068"/>
    <lineage>
        <taxon>Bacteria</taxon>
        <taxon>Pseudomonadati</taxon>
        <taxon>Pseudomonadota</taxon>
        <taxon>Gammaproteobacteria</taxon>
        <taxon>Thiotrichales</taxon>
        <taxon>Piscirickettsiaceae</taxon>
        <taxon>Cycloclasticus</taxon>
    </lineage>
</organism>
<keyword evidence="5 14" id="KW-0521">NADP</keyword>
<feature type="binding site" evidence="14">
    <location>
        <position position="156"/>
    </location>
    <ligand>
        <name>(S)-2,3,4,5-tetrahydrodipicolinate</name>
        <dbReference type="ChEBI" id="CHEBI:16845"/>
    </ligand>
</feature>
<dbReference type="RefSeq" id="WP_016390051.1">
    <property type="nucleotide sequence ID" value="NZ_KE646806.1"/>
</dbReference>
<evidence type="ECO:0000256" key="6">
    <source>
        <dbReference type="ARBA" id="ARBA00022915"/>
    </source>
</evidence>
<evidence type="ECO:0000256" key="10">
    <source>
        <dbReference type="ARBA" id="ARBA00037922"/>
    </source>
</evidence>
<gene>
    <name evidence="14" type="primary">dapB</name>
    <name evidence="17" type="ORF">L196_04151</name>
</gene>
<dbReference type="AlphaFoldDB" id="A0AB33Z381"/>
<proteinExistence type="inferred from homology"/>
<feature type="binding site" evidence="14">
    <location>
        <position position="35"/>
    </location>
    <ligand>
        <name>NADP(+)</name>
        <dbReference type="ChEBI" id="CHEBI:58349"/>
    </ligand>
</feature>
<name>A0AB33Z381_9GAMM</name>
<dbReference type="PANTHER" id="PTHR20836:SF0">
    <property type="entry name" value="4-HYDROXY-TETRAHYDRODIPICOLINATE REDUCTASE 1, CHLOROPLASTIC-RELATED"/>
    <property type="match status" value="1"/>
</dbReference>
<dbReference type="SUPFAM" id="SSF51735">
    <property type="entry name" value="NAD(P)-binding Rossmann-fold domains"/>
    <property type="match status" value="1"/>
</dbReference>
<evidence type="ECO:0000313" key="17">
    <source>
        <dbReference type="EMBL" id="EPD13697.1"/>
    </source>
</evidence>
<dbReference type="EMBL" id="ASHL01000002">
    <property type="protein sequence ID" value="EPD13697.1"/>
    <property type="molecule type" value="Genomic_DNA"/>
</dbReference>
<dbReference type="GO" id="GO:0008839">
    <property type="term" value="F:4-hydroxy-tetrahydrodipicolinate reductase"/>
    <property type="evidence" value="ECO:0007669"/>
    <property type="project" value="UniProtKB-UniRule"/>
</dbReference>
<feature type="binding site" evidence="14">
    <location>
        <begin position="98"/>
        <end position="100"/>
    </location>
    <ligand>
        <name>NAD(+)</name>
        <dbReference type="ChEBI" id="CHEBI:57540"/>
    </ligand>
</feature>
<feature type="active site" description="Proton donor/acceptor" evidence="14">
    <location>
        <position position="155"/>
    </location>
</feature>
<dbReference type="CDD" id="cd02274">
    <property type="entry name" value="DHDPR_N"/>
    <property type="match status" value="1"/>
</dbReference>
<dbReference type="FunFam" id="3.40.50.720:FF:000048">
    <property type="entry name" value="4-hydroxy-tetrahydrodipicolinate reductase"/>
    <property type="match status" value="1"/>
</dbReference>
<evidence type="ECO:0000256" key="1">
    <source>
        <dbReference type="ARBA" id="ARBA00004496"/>
    </source>
</evidence>
<dbReference type="Pfam" id="PF01113">
    <property type="entry name" value="DapB_N"/>
    <property type="match status" value="1"/>
</dbReference>
<protein>
    <recommendedName>
        <fullName evidence="11 14">4-hydroxy-tetrahydrodipicolinate reductase</fullName>
        <shortName evidence="14">HTPA reductase</shortName>
        <ecNumber evidence="11 14">1.17.1.8</ecNumber>
    </recommendedName>
</protein>
<dbReference type="InterPro" id="IPR000846">
    <property type="entry name" value="DapB_N"/>
</dbReference>
<evidence type="ECO:0000259" key="16">
    <source>
        <dbReference type="Pfam" id="PF05173"/>
    </source>
</evidence>
<dbReference type="PANTHER" id="PTHR20836">
    <property type="entry name" value="DIHYDRODIPICOLINATE REDUCTASE"/>
    <property type="match status" value="1"/>
</dbReference>
<comment type="caution">
    <text evidence="17">The sequence shown here is derived from an EMBL/GenBank/DDBJ whole genome shotgun (WGS) entry which is preliminary data.</text>
</comment>
<evidence type="ECO:0000256" key="13">
    <source>
        <dbReference type="ARBA" id="ARBA00049396"/>
    </source>
</evidence>
<dbReference type="GO" id="GO:0019877">
    <property type="term" value="P:diaminopimelate biosynthetic process"/>
    <property type="evidence" value="ECO:0007669"/>
    <property type="project" value="UniProtKB-UniRule"/>
</dbReference>
<dbReference type="FunFam" id="3.30.360.10:FF:000004">
    <property type="entry name" value="4-hydroxy-tetrahydrodipicolinate reductase"/>
    <property type="match status" value="1"/>
</dbReference>
<evidence type="ECO:0000313" key="18">
    <source>
        <dbReference type="Proteomes" id="UP000015462"/>
    </source>
</evidence>
<keyword evidence="18" id="KW-1185">Reference proteome</keyword>
<comment type="subunit">
    <text evidence="14">Homotetramer.</text>
</comment>
<evidence type="ECO:0000256" key="3">
    <source>
        <dbReference type="ARBA" id="ARBA00022490"/>
    </source>
</evidence>
<feature type="active site" description="Proton donor" evidence="14">
    <location>
        <position position="159"/>
    </location>
</feature>
<evidence type="ECO:0000256" key="2">
    <source>
        <dbReference type="ARBA" id="ARBA00006642"/>
    </source>
</evidence>
<evidence type="ECO:0000256" key="4">
    <source>
        <dbReference type="ARBA" id="ARBA00022605"/>
    </source>
</evidence>
<feature type="binding site" evidence="14">
    <location>
        <begin position="8"/>
        <end position="13"/>
    </location>
    <ligand>
        <name>NAD(+)</name>
        <dbReference type="ChEBI" id="CHEBI:57540"/>
    </ligand>
</feature>
<evidence type="ECO:0000256" key="8">
    <source>
        <dbReference type="ARBA" id="ARBA00023027"/>
    </source>
</evidence>
<dbReference type="PIRSF" id="PIRSF000161">
    <property type="entry name" value="DHPR"/>
    <property type="match status" value="1"/>
</dbReference>
<dbReference type="InterPro" id="IPR022664">
    <property type="entry name" value="DapB_N_CS"/>
</dbReference>
<reference evidence="17 18" key="1">
    <citation type="journal article" date="2013" name="Genome Announc.">
        <title>Genome Sequence of the Pyrene- and Fluoranthene-Degrading Bacterium Cycloclasticus sp. Strain PY97M.</title>
        <authorList>
            <person name="Cui Z."/>
            <person name="Xu G."/>
            <person name="Li Q."/>
            <person name="Gao W."/>
            <person name="Zheng L."/>
        </authorList>
    </citation>
    <scope>NUCLEOTIDE SEQUENCE [LARGE SCALE GENOMIC DNA]</scope>
    <source>
        <strain evidence="17 18">PY97M</strain>
    </source>
</reference>
<dbReference type="Gene3D" id="3.30.360.10">
    <property type="entry name" value="Dihydrodipicolinate Reductase, domain 2"/>
    <property type="match status" value="1"/>
</dbReference>
<dbReference type="InterPro" id="IPR022663">
    <property type="entry name" value="DapB_C"/>
</dbReference>
<evidence type="ECO:0000256" key="14">
    <source>
        <dbReference type="HAMAP-Rule" id="MF_00102"/>
    </source>
</evidence>
<evidence type="ECO:0000256" key="5">
    <source>
        <dbReference type="ARBA" id="ARBA00022857"/>
    </source>
</evidence>
<dbReference type="GO" id="GO:0016726">
    <property type="term" value="F:oxidoreductase activity, acting on CH or CH2 groups, NAD or NADP as acceptor"/>
    <property type="evidence" value="ECO:0007669"/>
    <property type="project" value="UniProtKB-UniRule"/>
</dbReference>
<comment type="function">
    <text evidence="14">Catalyzes the conversion of 4-hydroxy-tetrahydrodipicolinate (HTPA) to tetrahydrodipicolinate.</text>
</comment>
<comment type="pathway">
    <text evidence="10 14">Amino-acid biosynthesis; L-lysine biosynthesis via DAP pathway; (S)-tetrahydrodipicolinate from L-aspartate: step 4/4.</text>
</comment>
<keyword evidence="8 14" id="KW-0520">NAD</keyword>
<dbReference type="GO" id="GO:0051287">
    <property type="term" value="F:NAD binding"/>
    <property type="evidence" value="ECO:0007669"/>
    <property type="project" value="UniProtKB-UniRule"/>
</dbReference>
<feature type="binding site" evidence="14">
    <location>
        <begin position="165"/>
        <end position="166"/>
    </location>
    <ligand>
        <name>(S)-2,3,4,5-tetrahydrodipicolinate</name>
        <dbReference type="ChEBI" id="CHEBI:16845"/>
    </ligand>
</feature>
<dbReference type="Pfam" id="PF05173">
    <property type="entry name" value="DapB_C"/>
    <property type="match status" value="1"/>
</dbReference>
<dbReference type="EC" id="1.17.1.8" evidence="11 14"/>
<dbReference type="NCBIfam" id="TIGR00036">
    <property type="entry name" value="dapB"/>
    <property type="match status" value="1"/>
</dbReference>
<dbReference type="InterPro" id="IPR023940">
    <property type="entry name" value="DHDPR_bac"/>
</dbReference>
<feature type="binding site" evidence="14">
    <location>
        <position position="34"/>
    </location>
    <ligand>
        <name>NAD(+)</name>
        <dbReference type="ChEBI" id="CHEBI:57540"/>
    </ligand>
</feature>
<feature type="domain" description="Dihydrodipicolinate reductase C-terminal" evidence="16">
    <location>
        <begin position="128"/>
        <end position="264"/>
    </location>
</feature>
<dbReference type="InterPro" id="IPR036291">
    <property type="entry name" value="NAD(P)-bd_dom_sf"/>
</dbReference>
<comment type="similarity">
    <text evidence="2 14">Belongs to the DapB family.</text>
</comment>
<evidence type="ECO:0000256" key="11">
    <source>
        <dbReference type="ARBA" id="ARBA00038983"/>
    </source>
</evidence>
<comment type="catalytic activity">
    <reaction evidence="13 14">
        <text>(S)-2,3,4,5-tetrahydrodipicolinate + NAD(+) + H2O = (2S,4S)-4-hydroxy-2,3,4,5-tetrahydrodipicolinate + NADH + H(+)</text>
        <dbReference type="Rhea" id="RHEA:35323"/>
        <dbReference type="ChEBI" id="CHEBI:15377"/>
        <dbReference type="ChEBI" id="CHEBI:15378"/>
        <dbReference type="ChEBI" id="CHEBI:16845"/>
        <dbReference type="ChEBI" id="CHEBI:57540"/>
        <dbReference type="ChEBI" id="CHEBI:57945"/>
        <dbReference type="ChEBI" id="CHEBI:67139"/>
        <dbReference type="EC" id="1.17.1.8"/>
    </reaction>
</comment>
<keyword evidence="9 14" id="KW-0457">Lysine biosynthesis</keyword>
<keyword evidence="3 14" id="KW-0963">Cytoplasm</keyword>
<dbReference type="PROSITE" id="PS01298">
    <property type="entry name" value="DAPB"/>
    <property type="match status" value="1"/>
</dbReference>
<evidence type="ECO:0000256" key="9">
    <source>
        <dbReference type="ARBA" id="ARBA00023154"/>
    </source>
</evidence>
<keyword evidence="6 14" id="KW-0220">Diaminopimelate biosynthesis</keyword>
<keyword evidence="7 14" id="KW-0560">Oxidoreductase</keyword>
<evidence type="ECO:0000259" key="15">
    <source>
        <dbReference type="Pfam" id="PF01113"/>
    </source>
</evidence>
<dbReference type="Proteomes" id="UP000015462">
    <property type="component" value="Unassembled WGS sequence"/>
</dbReference>
<feature type="binding site" evidence="14">
    <location>
        <begin position="122"/>
        <end position="125"/>
    </location>
    <ligand>
        <name>NAD(+)</name>
        <dbReference type="ChEBI" id="CHEBI:57540"/>
    </ligand>
</feature>
<dbReference type="GO" id="GO:0005829">
    <property type="term" value="C:cytosol"/>
    <property type="evidence" value="ECO:0007669"/>
    <property type="project" value="TreeGrafter"/>
</dbReference>